<feature type="non-terminal residue" evidence="1">
    <location>
        <position position="1"/>
    </location>
</feature>
<protein>
    <submittedName>
        <fullName evidence="1">Uncharacterized protein</fullName>
    </submittedName>
</protein>
<dbReference type="EMBL" id="BARV01001137">
    <property type="protein sequence ID" value="GAH92432.1"/>
    <property type="molecule type" value="Genomic_DNA"/>
</dbReference>
<name>X1JEL6_9ZZZZ</name>
<reference evidence="1" key="1">
    <citation type="journal article" date="2014" name="Front. Microbiol.">
        <title>High frequency of phylogenetically diverse reductive dehalogenase-homologous genes in deep subseafloor sedimentary metagenomes.</title>
        <authorList>
            <person name="Kawai M."/>
            <person name="Futagami T."/>
            <person name="Toyoda A."/>
            <person name="Takaki Y."/>
            <person name="Nishi S."/>
            <person name="Hori S."/>
            <person name="Arai W."/>
            <person name="Tsubouchi T."/>
            <person name="Morono Y."/>
            <person name="Uchiyama I."/>
            <person name="Ito T."/>
            <person name="Fujiyama A."/>
            <person name="Inagaki F."/>
            <person name="Takami H."/>
        </authorList>
    </citation>
    <scope>NUCLEOTIDE SEQUENCE</scope>
    <source>
        <strain evidence="1">Expedition CK06-06</strain>
    </source>
</reference>
<comment type="caution">
    <text evidence="1">The sequence shown here is derived from an EMBL/GenBank/DDBJ whole genome shotgun (WGS) entry which is preliminary data.</text>
</comment>
<sequence>GGYMSTEDLLDAIDSVLTEYDLRSTQTIDTLVQVLEDEIEENPNPDGGRED</sequence>
<accession>X1JEL6</accession>
<evidence type="ECO:0000313" key="1">
    <source>
        <dbReference type="EMBL" id="GAH92432.1"/>
    </source>
</evidence>
<dbReference type="AlphaFoldDB" id="X1JEL6"/>
<gene>
    <name evidence="1" type="ORF">S06H3_03482</name>
</gene>
<organism evidence="1">
    <name type="scientific">marine sediment metagenome</name>
    <dbReference type="NCBI Taxonomy" id="412755"/>
    <lineage>
        <taxon>unclassified sequences</taxon>
        <taxon>metagenomes</taxon>
        <taxon>ecological metagenomes</taxon>
    </lineage>
</organism>
<proteinExistence type="predicted"/>